<dbReference type="Proteomes" id="UP000469424">
    <property type="component" value="Unassembled WGS sequence"/>
</dbReference>
<dbReference type="InterPro" id="IPR016192">
    <property type="entry name" value="APOBEC/CMP_deaminase_Zn-bd"/>
</dbReference>
<comment type="subunit">
    <text evidence="2 8">Homodimer.</text>
</comment>
<dbReference type="EMBL" id="VUNA01000004">
    <property type="protein sequence ID" value="MST70351.1"/>
    <property type="molecule type" value="Genomic_DNA"/>
</dbReference>
<keyword evidence="5 8" id="KW-0378">Hydrolase</keyword>
<dbReference type="Gene3D" id="3.40.140.10">
    <property type="entry name" value="Cytidine Deaminase, domain 2"/>
    <property type="match status" value="1"/>
</dbReference>
<dbReference type="GO" id="GO:0052717">
    <property type="term" value="F:tRNA-specific adenosine-34 deaminase activity"/>
    <property type="evidence" value="ECO:0007669"/>
    <property type="project" value="UniProtKB-UniRule"/>
</dbReference>
<evidence type="ECO:0000259" key="9">
    <source>
        <dbReference type="PROSITE" id="PS51747"/>
    </source>
</evidence>
<dbReference type="FunFam" id="3.40.140.10:FF:000005">
    <property type="entry name" value="tRNA-specific adenosine deaminase"/>
    <property type="match status" value="1"/>
</dbReference>
<feature type="active site" description="Proton donor" evidence="8">
    <location>
        <position position="55"/>
    </location>
</feature>
<feature type="binding site" evidence="8">
    <location>
        <position position="83"/>
    </location>
    <ligand>
        <name>Zn(2+)</name>
        <dbReference type="ChEBI" id="CHEBI:29105"/>
        <note>catalytic</note>
    </ligand>
</feature>
<accession>A0A6N7XL94</accession>
<keyword evidence="6 8" id="KW-0862">Zinc</keyword>
<evidence type="ECO:0000256" key="3">
    <source>
        <dbReference type="ARBA" id="ARBA00022694"/>
    </source>
</evidence>
<comment type="similarity">
    <text evidence="1">Belongs to the cytidine and deoxycytidylate deaminase family. ADAT2 subfamily.</text>
</comment>
<keyword evidence="11" id="KW-1185">Reference proteome</keyword>
<organism evidence="10 11">
    <name type="scientific">Mogibacterium kristiansenii</name>
    <dbReference type="NCBI Taxonomy" id="2606708"/>
    <lineage>
        <taxon>Bacteria</taxon>
        <taxon>Bacillati</taxon>
        <taxon>Bacillota</taxon>
        <taxon>Clostridia</taxon>
        <taxon>Peptostreptococcales</taxon>
        <taxon>Anaerovoracaceae</taxon>
        <taxon>Mogibacterium</taxon>
    </lineage>
</organism>
<dbReference type="SUPFAM" id="SSF53927">
    <property type="entry name" value="Cytidine deaminase-like"/>
    <property type="match status" value="1"/>
</dbReference>
<protein>
    <recommendedName>
        <fullName evidence="8">tRNA-specific adenosine deaminase</fullName>
        <ecNumber evidence="8">3.5.4.33</ecNumber>
    </recommendedName>
</protein>
<dbReference type="PROSITE" id="PS00903">
    <property type="entry name" value="CYT_DCMP_DEAMINASES_1"/>
    <property type="match status" value="1"/>
</dbReference>
<dbReference type="AlphaFoldDB" id="A0A6N7XL94"/>
<dbReference type="InterPro" id="IPR002125">
    <property type="entry name" value="CMP_dCMP_dom"/>
</dbReference>
<evidence type="ECO:0000313" key="11">
    <source>
        <dbReference type="Proteomes" id="UP000469424"/>
    </source>
</evidence>
<evidence type="ECO:0000256" key="5">
    <source>
        <dbReference type="ARBA" id="ARBA00022801"/>
    </source>
</evidence>
<proteinExistence type="inferred from homology"/>
<evidence type="ECO:0000256" key="1">
    <source>
        <dbReference type="ARBA" id="ARBA00010669"/>
    </source>
</evidence>
<dbReference type="EC" id="3.5.4.33" evidence="8"/>
<gene>
    <name evidence="8" type="primary">tadA</name>
    <name evidence="10" type="ORF">FYJ65_03180</name>
</gene>
<evidence type="ECO:0000256" key="6">
    <source>
        <dbReference type="ARBA" id="ARBA00022833"/>
    </source>
</evidence>
<dbReference type="PROSITE" id="PS51747">
    <property type="entry name" value="CYT_DCMP_DEAMINASES_2"/>
    <property type="match status" value="1"/>
</dbReference>
<dbReference type="HAMAP" id="MF_00972">
    <property type="entry name" value="tRNA_aden_deaminase"/>
    <property type="match status" value="1"/>
</dbReference>
<comment type="caution">
    <text evidence="10">The sequence shown here is derived from an EMBL/GenBank/DDBJ whole genome shotgun (WGS) entry which is preliminary data.</text>
</comment>
<feature type="binding site" evidence="8">
    <location>
        <position position="53"/>
    </location>
    <ligand>
        <name>Zn(2+)</name>
        <dbReference type="ChEBI" id="CHEBI:29105"/>
        <note>catalytic</note>
    </ligand>
</feature>
<dbReference type="Pfam" id="PF14437">
    <property type="entry name" value="MafB19-deam"/>
    <property type="match status" value="1"/>
</dbReference>
<dbReference type="PANTHER" id="PTHR11079:SF202">
    <property type="entry name" value="TRNA-SPECIFIC ADENOSINE DEAMINASE"/>
    <property type="match status" value="1"/>
</dbReference>
<feature type="domain" description="CMP/dCMP-type deaminase" evidence="9">
    <location>
        <begin position="2"/>
        <end position="129"/>
    </location>
</feature>
<dbReference type="NCBIfam" id="NF008113">
    <property type="entry name" value="PRK10860.1"/>
    <property type="match status" value="1"/>
</dbReference>
<dbReference type="GO" id="GO:0002100">
    <property type="term" value="P:tRNA wobble adenosine to inosine editing"/>
    <property type="evidence" value="ECO:0007669"/>
    <property type="project" value="UniProtKB-UniRule"/>
</dbReference>
<keyword evidence="4 8" id="KW-0479">Metal-binding</keyword>
<dbReference type="GO" id="GO:0008270">
    <property type="term" value="F:zinc ion binding"/>
    <property type="evidence" value="ECO:0007669"/>
    <property type="project" value="UniProtKB-UniRule"/>
</dbReference>
<dbReference type="InterPro" id="IPR028883">
    <property type="entry name" value="tRNA_aden_deaminase"/>
</dbReference>
<evidence type="ECO:0000256" key="2">
    <source>
        <dbReference type="ARBA" id="ARBA00011738"/>
    </source>
</evidence>
<evidence type="ECO:0000313" key="10">
    <source>
        <dbReference type="EMBL" id="MST70351.1"/>
    </source>
</evidence>
<comment type="catalytic activity">
    <reaction evidence="7 8">
        <text>adenosine(34) in tRNA + H2O + H(+) = inosine(34) in tRNA + NH4(+)</text>
        <dbReference type="Rhea" id="RHEA:43168"/>
        <dbReference type="Rhea" id="RHEA-COMP:10373"/>
        <dbReference type="Rhea" id="RHEA-COMP:10374"/>
        <dbReference type="ChEBI" id="CHEBI:15377"/>
        <dbReference type="ChEBI" id="CHEBI:15378"/>
        <dbReference type="ChEBI" id="CHEBI:28938"/>
        <dbReference type="ChEBI" id="CHEBI:74411"/>
        <dbReference type="ChEBI" id="CHEBI:82852"/>
        <dbReference type="EC" id="3.5.4.33"/>
    </reaction>
</comment>
<dbReference type="InterPro" id="IPR016193">
    <property type="entry name" value="Cytidine_deaminase-like"/>
</dbReference>
<dbReference type="RefSeq" id="WP_154553909.1">
    <property type="nucleotide sequence ID" value="NZ_JBJESO010000025.1"/>
</dbReference>
<evidence type="ECO:0000256" key="4">
    <source>
        <dbReference type="ARBA" id="ARBA00022723"/>
    </source>
</evidence>
<dbReference type="PANTHER" id="PTHR11079">
    <property type="entry name" value="CYTOSINE DEAMINASE FAMILY MEMBER"/>
    <property type="match status" value="1"/>
</dbReference>
<evidence type="ECO:0000256" key="8">
    <source>
        <dbReference type="HAMAP-Rule" id="MF_00972"/>
    </source>
</evidence>
<feature type="binding site" evidence="8">
    <location>
        <position position="86"/>
    </location>
    <ligand>
        <name>Zn(2+)</name>
        <dbReference type="ChEBI" id="CHEBI:29105"/>
        <note>catalytic</note>
    </ligand>
</feature>
<name>A0A6N7XL94_9FIRM</name>
<comment type="cofactor">
    <cofactor evidence="8">
        <name>Zn(2+)</name>
        <dbReference type="ChEBI" id="CHEBI:29105"/>
    </cofactor>
    <text evidence="8">Binds 1 zinc ion per subunit.</text>
</comment>
<dbReference type="InterPro" id="IPR058535">
    <property type="entry name" value="MafB19-deam"/>
</dbReference>
<sequence>MDINEMYMREALHQAEAAAEIGEVPVGAVVVRDGEIIAKAYNHVETDRNSSGHAEMLAIREAERVLGSKWLTGCELYVTLEPCAMCAGAMVLARLDCLWIGAMDPKNGACGSVFNVVQEERLNHRMEVETGILEAECGQILSDFFRNMRAVKARKRKLFRQRMTSPDNTDGGNN</sequence>
<reference evidence="10 11" key="1">
    <citation type="submission" date="2019-08" db="EMBL/GenBank/DDBJ databases">
        <title>In-depth cultivation of the pig gut microbiome towards novel bacterial diversity and tailored functional studies.</title>
        <authorList>
            <person name="Wylensek D."/>
            <person name="Hitch T.C.A."/>
            <person name="Clavel T."/>
        </authorList>
    </citation>
    <scope>NUCLEOTIDE SEQUENCE [LARGE SCALE GENOMIC DNA]</scope>
    <source>
        <strain evidence="10 11">WCA-MUC-591-APC-4B</strain>
    </source>
</reference>
<keyword evidence="3 8" id="KW-0819">tRNA processing</keyword>
<evidence type="ECO:0000256" key="7">
    <source>
        <dbReference type="ARBA" id="ARBA00048045"/>
    </source>
</evidence>
<comment type="function">
    <text evidence="8">Catalyzes the deamination of adenosine to inosine at the wobble position 34 of tRNA(Arg2).</text>
</comment>
<dbReference type="CDD" id="cd01285">
    <property type="entry name" value="nucleoside_deaminase"/>
    <property type="match status" value="1"/>
</dbReference>